<reference evidence="1 2" key="1">
    <citation type="journal article" date="2024" name="bioRxiv">
        <title>A reference genome for Trichogramma kaykai: A tiny desert-dwelling parasitoid wasp with competing sex-ratio distorters.</title>
        <authorList>
            <person name="Culotta J."/>
            <person name="Lindsey A.R."/>
        </authorList>
    </citation>
    <scope>NUCLEOTIDE SEQUENCE [LARGE SCALE GENOMIC DNA]</scope>
    <source>
        <strain evidence="1 2">KSX58</strain>
    </source>
</reference>
<evidence type="ECO:0000313" key="1">
    <source>
        <dbReference type="EMBL" id="KAL3393699.1"/>
    </source>
</evidence>
<keyword evidence="2" id="KW-1185">Reference proteome</keyword>
<sequence>MTFFVTVNFAFSEISTENASLLQISPAYGVLQYTVWVFSMLCFVGDDERIRATVVRDAFLELEQWCRLATHSHRRCLSCRALLLLLLARKIFILQPSQSWLNAHAGVCVLYRHKLAYSVLRYIHKGKE</sequence>
<name>A0ABD2WLP6_9HYME</name>
<comment type="caution">
    <text evidence="1">The sequence shown here is derived from an EMBL/GenBank/DDBJ whole genome shotgun (WGS) entry which is preliminary data.</text>
</comment>
<evidence type="ECO:0000313" key="2">
    <source>
        <dbReference type="Proteomes" id="UP001627154"/>
    </source>
</evidence>
<dbReference type="EMBL" id="JBJJXI010000096">
    <property type="protein sequence ID" value="KAL3393699.1"/>
    <property type="molecule type" value="Genomic_DNA"/>
</dbReference>
<accession>A0ABD2WLP6</accession>
<dbReference type="Proteomes" id="UP001627154">
    <property type="component" value="Unassembled WGS sequence"/>
</dbReference>
<dbReference type="AlphaFoldDB" id="A0ABD2WLP6"/>
<proteinExistence type="predicted"/>
<gene>
    <name evidence="1" type="ORF">TKK_011963</name>
</gene>
<organism evidence="1 2">
    <name type="scientific">Trichogramma kaykai</name>
    <dbReference type="NCBI Taxonomy" id="54128"/>
    <lineage>
        <taxon>Eukaryota</taxon>
        <taxon>Metazoa</taxon>
        <taxon>Ecdysozoa</taxon>
        <taxon>Arthropoda</taxon>
        <taxon>Hexapoda</taxon>
        <taxon>Insecta</taxon>
        <taxon>Pterygota</taxon>
        <taxon>Neoptera</taxon>
        <taxon>Endopterygota</taxon>
        <taxon>Hymenoptera</taxon>
        <taxon>Apocrita</taxon>
        <taxon>Proctotrupomorpha</taxon>
        <taxon>Chalcidoidea</taxon>
        <taxon>Trichogrammatidae</taxon>
        <taxon>Trichogramma</taxon>
    </lineage>
</organism>
<protein>
    <submittedName>
        <fullName evidence="1">Uncharacterized protein</fullName>
    </submittedName>
</protein>